<protein>
    <submittedName>
        <fullName evidence="2">Uncharacterized protein</fullName>
    </submittedName>
</protein>
<dbReference type="Gene3D" id="2.60.40.10">
    <property type="entry name" value="Immunoglobulins"/>
    <property type="match status" value="1"/>
</dbReference>
<dbReference type="Proteomes" id="UP000075187">
    <property type="component" value="Chromosome"/>
</dbReference>
<name>A0ABM5ZFW2_9PSED</name>
<evidence type="ECO:0000256" key="1">
    <source>
        <dbReference type="SAM" id="MobiDB-lite"/>
    </source>
</evidence>
<dbReference type="InterPro" id="IPR013783">
    <property type="entry name" value="Ig-like_fold"/>
</dbReference>
<organism evidence="2 3">
    <name type="scientific">Pseudomonas glycinae</name>
    <dbReference type="NCBI Taxonomy" id="1785145"/>
    <lineage>
        <taxon>Bacteria</taxon>
        <taxon>Pseudomonadati</taxon>
        <taxon>Pseudomonadota</taxon>
        <taxon>Gammaproteobacteria</taxon>
        <taxon>Pseudomonadales</taxon>
        <taxon>Pseudomonadaceae</taxon>
        <taxon>Pseudomonas</taxon>
    </lineage>
</organism>
<gene>
    <name evidence="2" type="ORF">AWU82_04445</name>
</gene>
<evidence type="ECO:0000313" key="2">
    <source>
        <dbReference type="EMBL" id="AMQ82557.1"/>
    </source>
</evidence>
<evidence type="ECO:0000313" key="3">
    <source>
        <dbReference type="Proteomes" id="UP000075187"/>
    </source>
</evidence>
<accession>A0ABM5ZFW2</accession>
<keyword evidence="3" id="KW-1185">Reference proteome</keyword>
<proteinExistence type="predicted"/>
<dbReference type="EMBL" id="CP014205">
    <property type="protein sequence ID" value="AMQ82557.1"/>
    <property type="molecule type" value="Genomic_DNA"/>
</dbReference>
<sequence length="306" mass="32713">MTDQEKLPQQRTLVQDPNRSNVTSGTVIETFTNGSGESIENGGVSTNPDLSIVGSAAPNQKAQLFDNGVPKHFPVNVDHNRHFSLIIKDQVNGPHSYTVETTDGQVSDPYIVHMVLRPHAAILWINDPDGGVIEDGGSTTFVDMSFVGEGEANTTVSLLDNGILVATLNIDANAHWSALLNGLSVGVHHFTVVGSDGVESRPWIVVIVNSVTPTIQFLWGESGQLIHNHEQTTDTSLTVVGTANPGEKGKVVDYEKDLSSFTADSNGIYTAKISNLAEKVHTIRTITAGGGISSPWAFRVVPAKAR</sequence>
<feature type="region of interest" description="Disordered" evidence="1">
    <location>
        <begin position="1"/>
        <end position="25"/>
    </location>
</feature>
<dbReference type="RefSeq" id="WP_064379114.1">
    <property type="nucleotide sequence ID" value="NZ_CP014205.2"/>
</dbReference>
<reference evidence="2" key="1">
    <citation type="submission" date="2017-12" db="EMBL/GenBank/DDBJ databases">
        <title>Pseudomonas sp. MS586 complete sequence.</title>
        <authorList>
            <person name="Lu S."/>
            <person name="Deng P."/>
        </authorList>
    </citation>
    <scope>NUCLEOTIDE SEQUENCE</scope>
    <source>
        <strain evidence="2">MS586</strain>
    </source>
</reference>
<feature type="compositionally biased region" description="Polar residues" evidence="1">
    <location>
        <begin position="9"/>
        <end position="25"/>
    </location>
</feature>